<dbReference type="GO" id="GO:0098552">
    <property type="term" value="C:side of membrane"/>
    <property type="evidence" value="ECO:0007669"/>
    <property type="project" value="UniProtKB-KW"/>
</dbReference>
<gene>
    <name evidence="14" type="primary">FLA14_1</name>
    <name evidence="14" type="ORF">Zm00014a_029110</name>
</gene>
<keyword evidence="8" id="KW-0325">Glycoprotein</keyword>
<evidence type="ECO:0000256" key="11">
    <source>
        <dbReference type="SAM" id="MobiDB-lite"/>
    </source>
</evidence>
<feature type="compositionally biased region" description="Low complexity" evidence="11">
    <location>
        <begin position="239"/>
        <end position="252"/>
    </location>
</feature>
<organism evidence="14">
    <name type="scientific">Zea mays</name>
    <name type="common">Maize</name>
    <dbReference type="NCBI Taxonomy" id="4577"/>
    <lineage>
        <taxon>Eukaryota</taxon>
        <taxon>Viridiplantae</taxon>
        <taxon>Streptophyta</taxon>
        <taxon>Embryophyta</taxon>
        <taxon>Tracheophyta</taxon>
        <taxon>Spermatophyta</taxon>
        <taxon>Magnoliopsida</taxon>
        <taxon>Liliopsida</taxon>
        <taxon>Poales</taxon>
        <taxon>Poaceae</taxon>
        <taxon>PACMAD clade</taxon>
        <taxon>Panicoideae</taxon>
        <taxon>Andropogonodae</taxon>
        <taxon>Andropogoneae</taxon>
        <taxon>Tripsacinae</taxon>
        <taxon>Zea</taxon>
    </lineage>
</organism>
<dbReference type="PROSITE" id="PS50213">
    <property type="entry name" value="FAS1"/>
    <property type="match status" value="1"/>
</dbReference>
<dbReference type="AlphaFoldDB" id="A0A3L6ECR0"/>
<dbReference type="FunFam" id="2.30.180.10:FF:000015">
    <property type="entry name" value="Fasciclin-like arabinogalactan protein 3"/>
    <property type="match status" value="1"/>
</dbReference>
<keyword evidence="5 12" id="KW-0732">Signal</keyword>
<evidence type="ECO:0000256" key="2">
    <source>
        <dbReference type="ARBA" id="ARBA00007843"/>
    </source>
</evidence>
<keyword evidence="7" id="KW-0472">Membrane</keyword>
<evidence type="ECO:0000256" key="12">
    <source>
        <dbReference type="SAM" id="SignalP"/>
    </source>
</evidence>
<evidence type="ECO:0000256" key="1">
    <source>
        <dbReference type="ARBA" id="ARBA00004609"/>
    </source>
</evidence>
<feature type="chain" id="PRO_5018224332" evidence="12">
    <location>
        <begin position="24"/>
        <end position="278"/>
    </location>
</feature>
<reference evidence="14" key="1">
    <citation type="journal article" date="2018" name="Nat. Genet.">
        <title>Extensive intraspecific gene order and gene structural variations between Mo17 and other maize genomes.</title>
        <authorList>
            <person name="Sun S."/>
            <person name="Zhou Y."/>
            <person name="Chen J."/>
            <person name="Shi J."/>
            <person name="Zhao H."/>
            <person name="Zhao H."/>
            <person name="Song W."/>
            <person name="Zhang M."/>
            <person name="Cui Y."/>
            <person name="Dong X."/>
            <person name="Liu H."/>
            <person name="Ma X."/>
            <person name="Jiao Y."/>
            <person name="Wang B."/>
            <person name="Wei X."/>
            <person name="Stein J.C."/>
            <person name="Glaubitz J.C."/>
            <person name="Lu F."/>
            <person name="Yu G."/>
            <person name="Liang C."/>
            <person name="Fengler K."/>
            <person name="Li B."/>
            <person name="Rafalski A."/>
            <person name="Schnable P.S."/>
            <person name="Ware D.H."/>
            <person name="Buckler E.S."/>
            <person name="Lai J."/>
        </authorList>
    </citation>
    <scope>NUCLEOTIDE SEQUENCE [LARGE SCALE GENOMIC DNA]</scope>
    <source>
        <tissue evidence="14">Seedling</tissue>
    </source>
</reference>
<dbReference type="EMBL" id="NCVQ01000007">
    <property type="protein sequence ID" value="PWZ18560.1"/>
    <property type="molecule type" value="Genomic_DNA"/>
</dbReference>
<keyword evidence="9" id="KW-0449">Lipoprotein</keyword>
<dbReference type="SUPFAM" id="SSF82153">
    <property type="entry name" value="FAS1 domain"/>
    <property type="match status" value="1"/>
</dbReference>
<evidence type="ECO:0000256" key="8">
    <source>
        <dbReference type="ARBA" id="ARBA00023180"/>
    </source>
</evidence>
<evidence type="ECO:0000256" key="5">
    <source>
        <dbReference type="ARBA" id="ARBA00022729"/>
    </source>
</evidence>
<dbReference type="InterPro" id="IPR000782">
    <property type="entry name" value="FAS1_domain"/>
</dbReference>
<evidence type="ECO:0000313" key="14">
    <source>
        <dbReference type="EMBL" id="PWZ18560.1"/>
    </source>
</evidence>
<comment type="subcellular location">
    <subcellularLocation>
        <location evidence="1">Cell membrane</location>
        <topology evidence="1">Lipid-anchor</topology>
        <topology evidence="1">GPI-anchor</topology>
    </subcellularLocation>
</comment>
<evidence type="ECO:0000256" key="7">
    <source>
        <dbReference type="ARBA" id="ARBA00023136"/>
    </source>
</evidence>
<evidence type="ECO:0000256" key="6">
    <source>
        <dbReference type="ARBA" id="ARBA00022974"/>
    </source>
</evidence>
<sequence>MMAPTTSLLVLVFLFLLPAAAVAAPPATGDAAAFNVTEILSRYPEFKLFNLLLSKTRVAREVNRRSAVTVLVPDNSAVDWLLRRSARLPRAALVELVSVHVALDYIDAAKLAALPRSGQPAVVTTLFQTTGAALNRTGFLNVTAVGRAGAVFVSAAPGSLVSATFRRAVTARPYNISVLQISNFVVPPGVITRPRLPLPSPPSPPAPRMRQMAIAPSPAPTLASLRPSPTTLPTSEGVAAEAPDTTAEAPAPSHGRVAQVTSWWIGAAVGVACTLGYL</sequence>
<comment type="function">
    <text evidence="10">May be a cell surface adhesion protein.</text>
</comment>
<dbReference type="InterPro" id="IPR033254">
    <property type="entry name" value="Plant_FLA"/>
</dbReference>
<dbReference type="Gene3D" id="2.30.180.10">
    <property type="entry name" value="FAS1 domain"/>
    <property type="match status" value="1"/>
</dbReference>
<feature type="domain" description="FAS1" evidence="13">
    <location>
        <begin position="33"/>
        <end position="158"/>
    </location>
</feature>
<dbReference type="Pfam" id="PF02469">
    <property type="entry name" value="Fasciclin"/>
    <property type="match status" value="1"/>
</dbReference>
<keyword evidence="4" id="KW-0336">GPI-anchor</keyword>
<feature type="region of interest" description="Disordered" evidence="11">
    <location>
        <begin position="227"/>
        <end position="253"/>
    </location>
</feature>
<comment type="similarity">
    <text evidence="2">Belongs to the fasciclin-like AGP family.</text>
</comment>
<evidence type="ECO:0000259" key="13">
    <source>
        <dbReference type="PROSITE" id="PS50213"/>
    </source>
</evidence>
<name>A0A3L6ECR0_MAIZE</name>
<evidence type="ECO:0000256" key="3">
    <source>
        <dbReference type="ARBA" id="ARBA00022475"/>
    </source>
</evidence>
<dbReference type="ExpressionAtlas" id="A0A3L6ECR0">
    <property type="expression patterns" value="baseline"/>
</dbReference>
<dbReference type="PANTHER" id="PTHR32382">
    <property type="entry name" value="FASCICLIN-LIKE ARABINOGALACTAN PROTEIN"/>
    <property type="match status" value="1"/>
</dbReference>
<dbReference type="Proteomes" id="UP000251960">
    <property type="component" value="Chromosome 6"/>
</dbReference>
<keyword evidence="6" id="KW-0654">Proteoglycan</keyword>
<keyword evidence="3" id="KW-1003">Cell membrane</keyword>
<evidence type="ECO:0000256" key="10">
    <source>
        <dbReference type="ARBA" id="ARBA00024686"/>
    </source>
</evidence>
<dbReference type="InterPro" id="IPR036378">
    <property type="entry name" value="FAS1_dom_sf"/>
</dbReference>
<proteinExistence type="inferred from homology"/>
<dbReference type="GO" id="GO:0005886">
    <property type="term" value="C:plasma membrane"/>
    <property type="evidence" value="ECO:0007669"/>
    <property type="project" value="UniProtKB-SubCell"/>
</dbReference>
<dbReference type="PANTHER" id="PTHR32382:SF6">
    <property type="entry name" value="FASCICLIN-LIKE ARABINOGALACTAN PROTEIN 14"/>
    <property type="match status" value="1"/>
</dbReference>
<accession>A0A3L6ECR0</accession>
<comment type="caution">
    <text evidence="14">The sequence shown here is derived from an EMBL/GenBank/DDBJ whole genome shotgun (WGS) entry which is preliminary data.</text>
</comment>
<feature type="signal peptide" evidence="12">
    <location>
        <begin position="1"/>
        <end position="23"/>
    </location>
</feature>
<protein>
    <submittedName>
        <fullName evidence="14">Fasciclin-like arabinogalactan protein 14</fullName>
    </submittedName>
</protein>
<evidence type="ECO:0000256" key="4">
    <source>
        <dbReference type="ARBA" id="ARBA00022622"/>
    </source>
</evidence>
<evidence type="ECO:0000256" key="9">
    <source>
        <dbReference type="ARBA" id="ARBA00023288"/>
    </source>
</evidence>